<evidence type="ECO:0000256" key="1">
    <source>
        <dbReference type="ARBA" id="ARBA00022490"/>
    </source>
</evidence>
<dbReference type="InterPro" id="IPR016181">
    <property type="entry name" value="Acyl_CoA_acyltransferase"/>
</dbReference>
<comment type="similarity">
    <text evidence="4">Belongs to the R-transferase family. Bpt subfamily.</text>
</comment>
<dbReference type="HAMAP" id="MF_00689">
    <property type="entry name" value="Bpt"/>
    <property type="match status" value="1"/>
</dbReference>
<dbReference type="InterPro" id="IPR017138">
    <property type="entry name" value="Asp_Glu_LeuTrfase"/>
</dbReference>
<comment type="catalytic activity">
    <reaction evidence="4">
        <text>N-terminal L-glutamyl-[protein] + L-leucyl-tRNA(Leu) = N-terminal L-leucyl-L-glutamyl-[protein] + tRNA(Leu) + H(+)</text>
        <dbReference type="Rhea" id="RHEA:50412"/>
        <dbReference type="Rhea" id="RHEA-COMP:9613"/>
        <dbReference type="Rhea" id="RHEA-COMP:9622"/>
        <dbReference type="Rhea" id="RHEA-COMP:12664"/>
        <dbReference type="Rhea" id="RHEA-COMP:12668"/>
        <dbReference type="ChEBI" id="CHEBI:15378"/>
        <dbReference type="ChEBI" id="CHEBI:64721"/>
        <dbReference type="ChEBI" id="CHEBI:78442"/>
        <dbReference type="ChEBI" id="CHEBI:78494"/>
        <dbReference type="ChEBI" id="CHEBI:133041"/>
        <dbReference type="EC" id="2.3.2.29"/>
    </reaction>
</comment>
<evidence type="ECO:0000256" key="4">
    <source>
        <dbReference type="HAMAP-Rule" id="MF_00689"/>
    </source>
</evidence>
<dbReference type="PIRSF" id="PIRSF037208">
    <property type="entry name" value="ATE_pro_prd"/>
    <property type="match status" value="1"/>
</dbReference>
<dbReference type="EMBL" id="REFR01000013">
    <property type="protein sequence ID" value="RMB04419.1"/>
    <property type="molecule type" value="Genomic_DNA"/>
</dbReference>
<feature type="domain" description="N-end rule aminoacyl transferase C-terminal" evidence="6">
    <location>
        <begin position="107"/>
        <end position="230"/>
    </location>
</feature>
<keyword evidence="3 4" id="KW-0012">Acyltransferase</keyword>
<evidence type="ECO:0000313" key="8">
    <source>
        <dbReference type="Proteomes" id="UP000271227"/>
    </source>
</evidence>
<dbReference type="NCBIfam" id="NF002343">
    <property type="entry name" value="PRK01305.1-4"/>
    <property type="match status" value="1"/>
</dbReference>
<comment type="catalytic activity">
    <reaction evidence="4">
        <text>N-terminal L-aspartyl-[protein] + L-leucyl-tRNA(Leu) = N-terminal L-leucyl-L-aspartyl-[protein] + tRNA(Leu) + H(+)</text>
        <dbReference type="Rhea" id="RHEA:50420"/>
        <dbReference type="Rhea" id="RHEA-COMP:9613"/>
        <dbReference type="Rhea" id="RHEA-COMP:9622"/>
        <dbReference type="Rhea" id="RHEA-COMP:12669"/>
        <dbReference type="Rhea" id="RHEA-COMP:12674"/>
        <dbReference type="ChEBI" id="CHEBI:15378"/>
        <dbReference type="ChEBI" id="CHEBI:64720"/>
        <dbReference type="ChEBI" id="CHEBI:78442"/>
        <dbReference type="ChEBI" id="CHEBI:78494"/>
        <dbReference type="ChEBI" id="CHEBI:133042"/>
        <dbReference type="EC" id="2.3.2.29"/>
    </reaction>
</comment>
<evidence type="ECO:0000256" key="2">
    <source>
        <dbReference type="ARBA" id="ARBA00022679"/>
    </source>
</evidence>
<keyword evidence="8" id="KW-1185">Reference proteome</keyword>
<keyword evidence="2 4" id="KW-0808">Transferase</keyword>
<accession>A0A3M0CBM4</accession>
<protein>
    <recommendedName>
        <fullName evidence="4">Aspartate/glutamate leucyltransferase</fullName>
        <ecNumber evidence="4">2.3.2.29</ecNumber>
    </recommendedName>
</protein>
<dbReference type="InterPro" id="IPR007472">
    <property type="entry name" value="N-end_Aminoacyl_Trfase_C"/>
</dbReference>
<comment type="caution">
    <text evidence="7">The sequence shown here is derived from an EMBL/GenBank/DDBJ whole genome shotgun (WGS) entry which is preliminary data.</text>
</comment>
<dbReference type="PANTHER" id="PTHR21367:SF1">
    <property type="entry name" value="ARGINYL-TRNA--PROTEIN TRANSFERASE 1"/>
    <property type="match status" value="1"/>
</dbReference>
<dbReference type="Pfam" id="PF04377">
    <property type="entry name" value="ATE_C"/>
    <property type="match status" value="1"/>
</dbReference>
<dbReference type="GO" id="GO:0005737">
    <property type="term" value="C:cytoplasm"/>
    <property type="evidence" value="ECO:0007669"/>
    <property type="project" value="UniProtKB-SubCell"/>
</dbReference>
<evidence type="ECO:0000259" key="6">
    <source>
        <dbReference type="Pfam" id="PF04377"/>
    </source>
</evidence>
<dbReference type="Pfam" id="PF04376">
    <property type="entry name" value="ATE_N"/>
    <property type="match status" value="1"/>
</dbReference>
<dbReference type="OrthoDB" id="9782022at2"/>
<dbReference type="InParanoid" id="A0A3M0CBM4"/>
<dbReference type="NCBIfam" id="NF002341">
    <property type="entry name" value="PRK01305.1-1"/>
    <property type="match status" value="1"/>
</dbReference>
<dbReference type="GO" id="GO:0071596">
    <property type="term" value="P:ubiquitin-dependent protein catabolic process via the N-end rule pathway"/>
    <property type="evidence" value="ECO:0007669"/>
    <property type="project" value="InterPro"/>
</dbReference>
<reference evidence="7 8" key="1">
    <citation type="submission" date="2018-10" db="EMBL/GenBank/DDBJ databases">
        <title>Genomic Encyclopedia of Archaeal and Bacterial Type Strains, Phase II (KMG-II): from individual species to whole genera.</title>
        <authorList>
            <person name="Goeker M."/>
        </authorList>
    </citation>
    <scope>NUCLEOTIDE SEQUENCE [LARGE SCALE GENOMIC DNA]</scope>
    <source>
        <strain evidence="7 8">DSM 25217</strain>
    </source>
</reference>
<dbReference type="NCBIfam" id="NF002346">
    <property type="entry name" value="PRK01305.2-3"/>
    <property type="match status" value="1"/>
</dbReference>
<dbReference type="InterPro" id="IPR007471">
    <property type="entry name" value="N-end_Aminoacyl_Trfase_N"/>
</dbReference>
<dbReference type="GO" id="GO:0004057">
    <property type="term" value="F:arginyl-tRNA--protein transferase activity"/>
    <property type="evidence" value="ECO:0007669"/>
    <property type="project" value="InterPro"/>
</dbReference>
<feature type="domain" description="N-end aminoacyl transferase N-terminal" evidence="5">
    <location>
        <begin position="18"/>
        <end position="87"/>
    </location>
</feature>
<gene>
    <name evidence="4" type="primary">bpt</name>
    <name evidence="7" type="ORF">BXY39_2680</name>
</gene>
<evidence type="ECO:0000256" key="3">
    <source>
        <dbReference type="ARBA" id="ARBA00023315"/>
    </source>
</evidence>
<keyword evidence="1 4" id="KW-0963">Cytoplasm</keyword>
<sequence>MTDQGLQFPKFYVTAPAPCPYLSGKVERKVFTELRGPDAPSLNEALGRVGFRRSQSVVYRPACEGCTACVSVRVRARDFTPSRSLKRIARRNTDLKSVLRPAHVTEEQYDLLRHYLNARHADGTMADMSQGEYRDMVETSPVKTALIEYRRSLDNKLMAVALTDELSDGLSMVYSFFDTSENGRSLGTYMILNHIDRAMKDGMPYVYLGYWVEGSRKMDYKRRFNPLERLGPEGWFDMPPVK</sequence>
<dbReference type="EC" id="2.3.2.29" evidence="4"/>
<evidence type="ECO:0000259" key="5">
    <source>
        <dbReference type="Pfam" id="PF04376"/>
    </source>
</evidence>
<dbReference type="Proteomes" id="UP000271227">
    <property type="component" value="Unassembled WGS sequence"/>
</dbReference>
<organism evidence="7 8">
    <name type="scientific">Eilatimonas milleporae</name>
    <dbReference type="NCBI Taxonomy" id="911205"/>
    <lineage>
        <taxon>Bacteria</taxon>
        <taxon>Pseudomonadati</taxon>
        <taxon>Pseudomonadota</taxon>
        <taxon>Alphaproteobacteria</taxon>
        <taxon>Kordiimonadales</taxon>
        <taxon>Kordiimonadaceae</taxon>
        <taxon>Eilatimonas</taxon>
    </lineage>
</organism>
<dbReference type="GO" id="GO:0008914">
    <property type="term" value="F:leucyl-tRNA--protein transferase activity"/>
    <property type="evidence" value="ECO:0007669"/>
    <property type="project" value="UniProtKB-UniRule"/>
</dbReference>
<dbReference type="InterPro" id="IPR030700">
    <property type="entry name" value="N-end_Aminoacyl_Trfase"/>
</dbReference>
<dbReference type="SUPFAM" id="SSF55729">
    <property type="entry name" value="Acyl-CoA N-acyltransferases (Nat)"/>
    <property type="match status" value="1"/>
</dbReference>
<evidence type="ECO:0000313" key="7">
    <source>
        <dbReference type="EMBL" id="RMB04419.1"/>
    </source>
</evidence>
<dbReference type="PANTHER" id="PTHR21367">
    <property type="entry name" value="ARGININE-TRNA-PROTEIN TRANSFERASE 1"/>
    <property type="match status" value="1"/>
</dbReference>
<name>A0A3M0CBM4_9PROT</name>
<comment type="subcellular location">
    <subcellularLocation>
        <location evidence="4">Cytoplasm</location>
    </subcellularLocation>
</comment>
<dbReference type="AlphaFoldDB" id="A0A3M0CBM4"/>
<proteinExistence type="inferred from homology"/>
<dbReference type="RefSeq" id="WP_121939367.1">
    <property type="nucleotide sequence ID" value="NZ_REFR01000013.1"/>
</dbReference>
<comment type="function">
    <text evidence="4">Functions in the N-end rule pathway of protein degradation where it conjugates Leu from its aminoacyl-tRNA to the N-termini of proteins containing an N-terminal aspartate or glutamate.</text>
</comment>
<dbReference type="NCBIfam" id="NF002342">
    <property type="entry name" value="PRK01305.1-3"/>
    <property type="match status" value="1"/>
</dbReference>